<name>A0A915EP48_9BILA</name>
<dbReference type="InterPro" id="IPR033911">
    <property type="entry name" value="MetRS_core"/>
</dbReference>
<evidence type="ECO:0000256" key="5">
    <source>
        <dbReference type="ARBA" id="ARBA00022917"/>
    </source>
</evidence>
<protein>
    <recommendedName>
        <fullName evidence="7">Methionine--tRNA ligase, mitochondrial</fullName>
        <ecNumber evidence="1">6.1.1.10</ecNumber>
    </recommendedName>
    <alternativeName>
        <fullName evidence="8">Mitochondrial methionyl-tRNA synthetase</fullName>
    </alternativeName>
</protein>
<dbReference type="GO" id="GO:0005524">
    <property type="term" value="F:ATP binding"/>
    <property type="evidence" value="ECO:0007669"/>
    <property type="project" value="UniProtKB-KW"/>
</dbReference>
<keyword evidence="6 9" id="KW-0030">Aminoacyl-tRNA synthetase</keyword>
<evidence type="ECO:0000256" key="6">
    <source>
        <dbReference type="ARBA" id="ARBA00023146"/>
    </source>
</evidence>
<evidence type="ECO:0000256" key="7">
    <source>
        <dbReference type="ARBA" id="ARBA00026124"/>
    </source>
</evidence>
<evidence type="ECO:0000256" key="2">
    <source>
        <dbReference type="ARBA" id="ARBA00022598"/>
    </source>
</evidence>
<dbReference type="InterPro" id="IPR009080">
    <property type="entry name" value="tRNAsynth_Ia_anticodon-bd"/>
</dbReference>
<dbReference type="GO" id="GO:0004825">
    <property type="term" value="F:methionine-tRNA ligase activity"/>
    <property type="evidence" value="ECO:0007669"/>
    <property type="project" value="UniProtKB-EC"/>
</dbReference>
<dbReference type="Gene3D" id="3.40.50.620">
    <property type="entry name" value="HUPs"/>
    <property type="match status" value="2"/>
</dbReference>
<evidence type="ECO:0000313" key="12">
    <source>
        <dbReference type="WBParaSite" id="jg8322.2"/>
    </source>
</evidence>
<organism evidence="11 12">
    <name type="scientific">Ditylenchus dipsaci</name>
    <dbReference type="NCBI Taxonomy" id="166011"/>
    <lineage>
        <taxon>Eukaryota</taxon>
        <taxon>Metazoa</taxon>
        <taxon>Ecdysozoa</taxon>
        <taxon>Nematoda</taxon>
        <taxon>Chromadorea</taxon>
        <taxon>Rhabditida</taxon>
        <taxon>Tylenchina</taxon>
        <taxon>Tylenchomorpha</taxon>
        <taxon>Sphaerularioidea</taxon>
        <taxon>Anguinidae</taxon>
        <taxon>Anguininae</taxon>
        <taxon>Ditylenchus</taxon>
    </lineage>
</organism>
<evidence type="ECO:0000256" key="3">
    <source>
        <dbReference type="ARBA" id="ARBA00022741"/>
    </source>
</evidence>
<evidence type="ECO:0000256" key="9">
    <source>
        <dbReference type="RuleBase" id="RU363039"/>
    </source>
</evidence>
<evidence type="ECO:0000259" key="10">
    <source>
        <dbReference type="Pfam" id="PF09334"/>
    </source>
</evidence>
<keyword evidence="2 9" id="KW-0436">Ligase</keyword>
<dbReference type="Proteomes" id="UP000887574">
    <property type="component" value="Unplaced"/>
</dbReference>
<dbReference type="PANTHER" id="PTHR43326">
    <property type="entry name" value="METHIONYL-TRNA SYNTHETASE"/>
    <property type="match status" value="1"/>
</dbReference>
<dbReference type="GO" id="GO:0006431">
    <property type="term" value="P:methionyl-tRNA aminoacylation"/>
    <property type="evidence" value="ECO:0007669"/>
    <property type="project" value="InterPro"/>
</dbReference>
<keyword evidence="3 9" id="KW-0547">Nucleotide-binding</keyword>
<proteinExistence type="inferred from homology"/>
<accession>A0A915EP48</accession>
<evidence type="ECO:0000313" key="11">
    <source>
        <dbReference type="Proteomes" id="UP000887574"/>
    </source>
</evidence>
<keyword evidence="4 9" id="KW-0067">ATP-binding</keyword>
<dbReference type="InterPro" id="IPR014729">
    <property type="entry name" value="Rossmann-like_a/b/a_fold"/>
</dbReference>
<dbReference type="Gene3D" id="1.10.730.10">
    <property type="entry name" value="Isoleucyl-tRNA Synthetase, Domain 1"/>
    <property type="match status" value="1"/>
</dbReference>
<dbReference type="Pfam" id="PF09334">
    <property type="entry name" value="tRNA-synt_1g"/>
    <property type="match status" value="2"/>
</dbReference>
<evidence type="ECO:0000256" key="1">
    <source>
        <dbReference type="ARBA" id="ARBA00012838"/>
    </source>
</evidence>
<sequence length="295" mass="33079">MGWGIPVPDDPSQNIYVWLDALVSYLTAADHWKGHTQIPCNILACFPAGYRPASTQKLYVHSHWLVNKAKMSKSTGNVIDPFEAATTLTPDGLRYFLVRHGLPFEDINFTFLRAINAVNSDLVNNLGNLLHRACHSKLNPRQKYPGFDLEVMEHELKGAGEGLVLELKTLRERVGNHYNNLLFFRGLETINETVKKANAFFNLQAPWNLKQGPEVYTVLFIVCETVRIATILLQPVVPDYADKALSRLGMSKDERHLGTAVFGGGPTMKIYGRPLGKDIGVLMNRIDSRDSTLFD</sequence>
<evidence type="ECO:0000256" key="8">
    <source>
        <dbReference type="ARBA" id="ARBA00030331"/>
    </source>
</evidence>
<keyword evidence="5 9" id="KW-0648">Protein biosynthesis</keyword>
<dbReference type="AlphaFoldDB" id="A0A915EP48"/>
<dbReference type="InterPro" id="IPR015413">
    <property type="entry name" value="Methionyl/Leucyl_tRNA_Synth"/>
</dbReference>
<dbReference type="PRINTS" id="PR01041">
    <property type="entry name" value="TRNASYNTHMET"/>
</dbReference>
<dbReference type="InterPro" id="IPR023457">
    <property type="entry name" value="Met-tRNA_synth_2"/>
</dbReference>
<dbReference type="SUPFAM" id="SSF52374">
    <property type="entry name" value="Nucleotidylyl transferase"/>
    <property type="match status" value="1"/>
</dbReference>
<reference evidence="12" key="1">
    <citation type="submission" date="2022-11" db="UniProtKB">
        <authorList>
            <consortium name="WormBaseParasite"/>
        </authorList>
    </citation>
    <scope>IDENTIFICATION</scope>
</reference>
<evidence type="ECO:0000256" key="4">
    <source>
        <dbReference type="ARBA" id="ARBA00022840"/>
    </source>
</evidence>
<dbReference type="EC" id="6.1.1.10" evidence="1"/>
<feature type="domain" description="Methionyl/Leucyl tRNA synthetase" evidence="10">
    <location>
        <begin position="2"/>
        <end position="33"/>
    </location>
</feature>
<dbReference type="SUPFAM" id="SSF47323">
    <property type="entry name" value="Anticodon-binding domain of a subclass of class I aminoacyl-tRNA synthetases"/>
    <property type="match status" value="1"/>
</dbReference>
<keyword evidence="11" id="KW-1185">Reference proteome</keyword>
<dbReference type="PANTHER" id="PTHR43326:SF1">
    <property type="entry name" value="METHIONINE--TRNA LIGASE, MITOCHONDRIAL"/>
    <property type="match status" value="1"/>
</dbReference>
<feature type="domain" description="Methionyl/Leucyl tRNA synthetase" evidence="10">
    <location>
        <begin position="44"/>
        <end position="133"/>
    </location>
</feature>
<dbReference type="WBParaSite" id="jg8322.2">
    <property type="protein sequence ID" value="jg8322.2"/>
    <property type="gene ID" value="jg8322"/>
</dbReference>
<comment type="similarity">
    <text evidence="9">Belongs to the class-I aminoacyl-tRNA synthetase family.</text>
</comment>